<evidence type="ECO:0000256" key="8">
    <source>
        <dbReference type="ARBA" id="ARBA00022840"/>
    </source>
</evidence>
<reference evidence="16 17" key="1">
    <citation type="submission" date="2024-01" db="EMBL/GenBank/DDBJ databases">
        <title>The genomes of 5 underutilized Papilionoideae crops provide insights into root nodulation and disease resistanc.</title>
        <authorList>
            <person name="Jiang F."/>
        </authorList>
    </citation>
    <scope>NUCLEOTIDE SEQUENCE [LARGE SCALE GENOMIC DNA]</scope>
    <source>
        <strain evidence="16">JINMINGXINNONG_FW02</strain>
        <tissue evidence="16">Leaves</tissue>
    </source>
</reference>
<dbReference type="InterPro" id="IPR024788">
    <property type="entry name" value="Malectin-like_Carb-bd_dom"/>
</dbReference>
<evidence type="ECO:0000313" key="16">
    <source>
        <dbReference type="EMBL" id="KAK7374987.1"/>
    </source>
</evidence>
<evidence type="ECO:0000256" key="4">
    <source>
        <dbReference type="ARBA" id="ARBA00022692"/>
    </source>
</evidence>
<keyword evidence="5 14" id="KW-0732">Signal</keyword>
<feature type="chain" id="PRO_5042822740" description="Protein kinase domain-containing protein" evidence="14">
    <location>
        <begin position="25"/>
        <end position="820"/>
    </location>
</feature>
<dbReference type="AlphaFoldDB" id="A0AAN9RKT5"/>
<evidence type="ECO:0000256" key="13">
    <source>
        <dbReference type="SAM" id="Phobius"/>
    </source>
</evidence>
<dbReference type="FunFam" id="1.10.510.10:FF:000252">
    <property type="entry name" value="Receptor-like protein kinase FERONIA"/>
    <property type="match status" value="1"/>
</dbReference>
<dbReference type="FunFam" id="3.30.200.20:FF:000039">
    <property type="entry name" value="receptor-like protein kinase FERONIA"/>
    <property type="match status" value="1"/>
</dbReference>
<evidence type="ECO:0000256" key="3">
    <source>
        <dbReference type="ARBA" id="ARBA00022679"/>
    </source>
</evidence>
<dbReference type="InterPro" id="IPR011009">
    <property type="entry name" value="Kinase-like_dom_sf"/>
</dbReference>
<dbReference type="GO" id="GO:0004674">
    <property type="term" value="F:protein serine/threonine kinase activity"/>
    <property type="evidence" value="ECO:0007669"/>
    <property type="project" value="UniProtKB-KW"/>
</dbReference>
<dbReference type="PROSITE" id="PS50011">
    <property type="entry name" value="PROTEIN_KINASE_DOM"/>
    <property type="match status" value="1"/>
</dbReference>
<feature type="domain" description="Protein kinase" evidence="15">
    <location>
        <begin position="485"/>
        <end position="762"/>
    </location>
</feature>
<keyword evidence="11" id="KW-0325">Glycoprotein</keyword>
<evidence type="ECO:0000256" key="1">
    <source>
        <dbReference type="ARBA" id="ARBA00004479"/>
    </source>
</evidence>
<dbReference type="EMBL" id="JAYMYR010000003">
    <property type="protein sequence ID" value="KAK7374987.1"/>
    <property type="molecule type" value="Genomic_DNA"/>
</dbReference>
<protein>
    <recommendedName>
        <fullName evidence="15">Protein kinase domain-containing protein</fullName>
    </recommendedName>
</protein>
<sequence>MDICIYKFIIWVSSILWLIRVSSGDVLDDNILIDCGSPKNTEVGARLFQADNSSAHLLSTSELILAKANSTHIPSSFDSELYQTARIFRSVSQYTFPMKKHGRHWIRLYFFPFNFGYYNMSTAKFSASAHSITLLNDFQICSGSLLKEFSLNITDNQLVLTFTPSFGSFAFINAIEVLSIPDHVIPERVSIVSPNVDDKDLWNKALETAARVNMGNQTVSPLNDTLWRLWVSDDRYLIHSNLVDFVSNVTAVNFTETNITLDIAPSKVYGTVTRLRTGSDPRTNANVTWLFNVDPGFDYLVRFHFCNIVSLPPNTLFNVYINSWLVSTVDLGKQTSNKFGAPYYMDAITRTSGSQRLKVSVGTFSISEASSPEAILNGLEIMKVSNSKDSLVLDSERSMTKRVGIIVGLVTGSVVVFSATVMALLMLCRRRRRRINNLHTGHLKVDHFPVSEVVNNNYVGKANFHNPEIGYRIPLTLIQEATNNFSEDLIIGAGGFGTVYEGILKDETTVAIKRGSSQSQQGLAEFRTEIEMLSQFRHRHLVSMIGYCNEQNERIIIYEYMEKGSLKDYMFGSDAYNRPCLSWRQRLEICIGAAKGLHYLHTGSAKAIIHRDVKTANILLDENLMAKVADFGLSKTGPEIDKTHVSTAVKGSFGYLDPEYLIMQQLTEKSDVYSFGVVMFEVLCGRPAIDPSLTRDKVNLVDWIMKWQGRSSRYEIIDPPIAVAGQMKSKSLQIFIDIAINCLSEHGINRPSMGDVLWHLEYALQLQDVHDGSNHVHDLASQTYSSDNGLSSIEHSMGSVADLSGVSMSKVFAQMVRQHP</sequence>
<evidence type="ECO:0000256" key="10">
    <source>
        <dbReference type="ARBA" id="ARBA00023136"/>
    </source>
</evidence>
<dbReference type="Pfam" id="PF07714">
    <property type="entry name" value="PK_Tyr_Ser-Thr"/>
    <property type="match status" value="1"/>
</dbReference>
<evidence type="ECO:0000256" key="7">
    <source>
        <dbReference type="ARBA" id="ARBA00022777"/>
    </source>
</evidence>
<dbReference type="SUPFAM" id="SSF56112">
    <property type="entry name" value="Protein kinase-like (PK-like)"/>
    <property type="match status" value="1"/>
</dbReference>
<dbReference type="InterPro" id="IPR001245">
    <property type="entry name" value="Ser-Thr/Tyr_kinase_cat_dom"/>
</dbReference>
<keyword evidence="7" id="KW-0418">Kinase</keyword>
<evidence type="ECO:0000256" key="11">
    <source>
        <dbReference type="ARBA" id="ARBA00023180"/>
    </source>
</evidence>
<dbReference type="PANTHER" id="PTHR45631">
    <property type="entry name" value="OS07G0107800 PROTEIN-RELATED"/>
    <property type="match status" value="1"/>
</dbReference>
<keyword evidence="4 13" id="KW-0812">Transmembrane</keyword>
<name>A0AAN9RKT5_PHACN</name>
<dbReference type="CDD" id="cd14066">
    <property type="entry name" value="STKc_IRAK"/>
    <property type="match status" value="1"/>
</dbReference>
<dbReference type="FunFam" id="2.60.120.430:FF:000005">
    <property type="entry name" value="Putative receptor-like protein kinase"/>
    <property type="match status" value="1"/>
</dbReference>
<evidence type="ECO:0000259" key="15">
    <source>
        <dbReference type="PROSITE" id="PS50011"/>
    </source>
</evidence>
<comment type="subcellular location">
    <subcellularLocation>
        <location evidence="1">Membrane</location>
        <topology evidence="1">Single-pass type I membrane protein</topology>
    </subcellularLocation>
</comment>
<keyword evidence="6 12" id="KW-0547">Nucleotide-binding</keyword>
<feature type="signal peptide" evidence="14">
    <location>
        <begin position="1"/>
        <end position="24"/>
    </location>
</feature>
<dbReference type="FunFam" id="2.60.120.430:FF:000001">
    <property type="entry name" value="Receptor-like protein kinase FERONIA"/>
    <property type="match status" value="1"/>
</dbReference>
<evidence type="ECO:0000256" key="6">
    <source>
        <dbReference type="ARBA" id="ARBA00022741"/>
    </source>
</evidence>
<proteinExistence type="predicted"/>
<dbReference type="InterPro" id="IPR017441">
    <property type="entry name" value="Protein_kinase_ATP_BS"/>
</dbReference>
<dbReference type="GO" id="GO:0016020">
    <property type="term" value="C:membrane"/>
    <property type="evidence" value="ECO:0007669"/>
    <property type="project" value="UniProtKB-SubCell"/>
</dbReference>
<accession>A0AAN9RKT5</accession>
<dbReference type="Pfam" id="PF12819">
    <property type="entry name" value="Malectin_like"/>
    <property type="match status" value="1"/>
</dbReference>
<keyword evidence="2" id="KW-0723">Serine/threonine-protein kinase</keyword>
<dbReference type="Gene3D" id="1.10.510.10">
    <property type="entry name" value="Transferase(Phosphotransferase) domain 1"/>
    <property type="match status" value="1"/>
</dbReference>
<dbReference type="Gene3D" id="2.60.120.430">
    <property type="entry name" value="Galactose-binding lectin"/>
    <property type="match status" value="2"/>
</dbReference>
<dbReference type="PROSITE" id="PS00107">
    <property type="entry name" value="PROTEIN_KINASE_ATP"/>
    <property type="match status" value="1"/>
</dbReference>
<dbReference type="Gene3D" id="3.30.200.20">
    <property type="entry name" value="Phosphorylase Kinase, domain 1"/>
    <property type="match status" value="1"/>
</dbReference>
<dbReference type="GO" id="GO:0005524">
    <property type="term" value="F:ATP binding"/>
    <property type="evidence" value="ECO:0007669"/>
    <property type="project" value="UniProtKB-UniRule"/>
</dbReference>
<feature type="binding site" evidence="12">
    <location>
        <position position="513"/>
    </location>
    <ligand>
        <name>ATP</name>
        <dbReference type="ChEBI" id="CHEBI:30616"/>
    </ligand>
</feature>
<keyword evidence="17" id="KW-1185">Reference proteome</keyword>
<comment type="caution">
    <text evidence="16">The sequence shown here is derived from an EMBL/GenBank/DDBJ whole genome shotgun (WGS) entry which is preliminary data.</text>
</comment>
<evidence type="ECO:0000256" key="14">
    <source>
        <dbReference type="SAM" id="SignalP"/>
    </source>
</evidence>
<evidence type="ECO:0000313" key="17">
    <source>
        <dbReference type="Proteomes" id="UP001374584"/>
    </source>
</evidence>
<dbReference type="Proteomes" id="UP001374584">
    <property type="component" value="Unassembled WGS sequence"/>
</dbReference>
<gene>
    <name evidence="16" type="ORF">VNO80_08431</name>
</gene>
<keyword evidence="9 13" id="KW-1133">Transmembrane helix</keyword>
<evidence type="ECO:0000256" key="12">
    <source>
        <dbReference type="PROSITE-ProRule" id="PRU10141"/>
    </source>
</evidence>
<dbReference type="SMART" id="SM00220">
    <property type="entry name" value="S_TKc"/>
    <property type="match status" value="1"/>
</dbReference>
<dbReference type="PROSITE" id="PS00108">
    <property type="entry name" value="PROTEIN_KINASE_ST"/>
    <property type="match status" value="1"/>
</dbReference>
<dbReference type="InterPro" id="IPR008271">
    <property type="entry name" value="Ser/Thr_kinase_AS"/>
</dbReference>
<dbReference type="PANTHER" id="PTHR45631:SF68">
    <property type="entry name" value="REPEAT FAMILY PROTEIN, PUTATIVE, EXPRESSED-RELATED"/>
    <property type="match status" value="1"/>
</dbReference>
<feature type="transmembrane region" description="Helical" evidence="13">
    <location>
        <begin position="403"/>
        <end position="427"/>
    </location>
</feature>
<keyword evidence="10 13" id="KW-0472">Membrane</keyword>
<keyword evidence="3" id="KW-0808">Transferase</keyword>
<evidence type="ECO:0000256" key="5">
    <source>
        <dbReference type="ARBA" id="ARBA00022729"/>
    </source>
</evidence>
<keyword evidence="8 12" id="KW-0067">ATP-binding</keyword>
<evidence type="ECO:0000256" key="9">
    <source>
        <dbReference type="ARBA" id="ARBA00022989"/>
    </source>
</evidence>
<dbReference type="InterPro" id="IPR000719">
    <property type="entry name" value="Prot_kinase_dom"/>
</dbReference>
<organism evidence="16 17">
    <name type="scientific">Phaseolus coccineus</name>
    <name type="common">Scarlet runner bean</name>
    <name type="synonym">Phaseolus multiflorus</name>
    <dbReference type="NCBI Taxonomy" id="3886"/>
    <lineage>
        <taxon>Eukaryota</taxon>
        <taxon>Viridiplantae</taxon>
        <taxon>Streptophyta</taxon>
        <taxon>Embryophyta</taxon>
        <taxon>Tracheophyta</taxon>
        <taxon>Spermatophyta</taxon>
        <taxon>Magnoliopsida</taxon>
        <taxon>eudicotyledons</taxon>
        <taxon>Gunneridae</taxon>
        <taxon>Pentapetalae</taxon>
        <taxon>rosids</taxon>
        <taxon>fabids</taxon>
        <taxon>Fabales</taxon>
        <taxon>Fabaceae</taxon>
        <taxon>Papilionoideae</taxon>
        <taxon>50 kb inversion clade</taxon>
        <taxon>NPAAA clade</taxon>
        <taxon>indigoferoid/millettioid clade</taxon>
        <taxon>Phaseoleae</taxon>
        <taxon>Phaseolus</taxon>
    </lineage>
</organism>
<evidence type="ECO:0000256" key="2">
    <source>
        <dbReference type="ARBA" id="ARBA00022527"/>
    </source>
</evidence>